<dbReference type="PANTHER" id="PTHR43080">
    <property type="entry name" value="CBS DOMAIN-CONTAINING PROTEIN CBSX3, MITOCHONDRIAL"/>
    <property type="match status" value="1"/>
</dbReference>
<keyword evidence="1 2" id="KW-0129">CBS domain</keyword>
<dbReference type="CDD" id="cd04584">
    <property type="entry name" value="CBS_pair_AcuB_like"/>
    <property type="match status" value="1"/>
</dbReference>
<evidence type="ECO:0000256" key="1">
    <source>
        <dbReference type="ARBA" id="ARBA00023122"/>
    </source>
</evidence>
<feature type="domain" description="CBS" evidence="3">
    <location>
        <begin position="7"/>
        <end position="66"/>
    </location>
</feature>
<dbReference type="SMART" id="SM00116">
    <property type="entry name" value="CBS"/>
    <property type="match status" value="2"/>
</dbReference>
<dbReference type="EMBL" id="AP026708">
    <property type="protein sequence ID" value="BDQ34112.1"/>
    <property type="molecule type" value="Genomic_DNA"/>
</dbReference>
<dbReference type="Proteomes" id="UP001061361">
    <property type="component" value="Chromosome"/>
</dbReference>
<dbReference type="InterPro" id="IPR000644">
    <property type="entry name" value="CBS_dom"/>
</dbReference>
<feature type="domain" description="CBS" evidence="3">
    <location>
        <begin position="82"/>
        <end position="140"/>
    </location>
</feature>
<keyword evidence="5" id="KW-1185">Reference proteome</keyword>
<sequence length="224" mass="25127">MLVANWMTKDVITITPDRSMMKCSKLMKDHGISRVPVVDEEGKILGIVSDRDIKDASPSKATTLDMHELYYLLSEIKIKDIMTKKVMTIKETETVEKAAVIMLENNFGGLPVVDDDNKVVGIITDTDIFKVLVEISGVYEGGAQVCLHIPTAAGSLAPIINFLKDQGARVMSILTQNVPEDVETKDIFIRIRDMEKPEFKRLQQAMAEKFDVKYWAIDSVHKVL</sequence>
<dbReference type="Pfam" id="PF00571">
    <property type="entry name" value="CBS"/>
    <property type="match status" value="2"/>
</dbReference>
<reference evidence="4" key="1">
    <citation type="submission" date="2022-08" db="EMBL/GenBank/DDBJ databases">
        <title>Genome Sequence of the sulphate-reducing bacterium, Pseudodesulfovibrio portus JCM14722.</title>
        <authorList>
            <person name="Kondo R."/>
            <person name="Kataoka T."/>
        </authorList>
    </citation>
    <scope>NUCLEOTIDE SEQUENCE</scope>
    <source>
        <strain evidence="4">JCM 14722</strain>
    </source>
</reference>
<evidence type="ECO:0000256" key="2">
    <source>
        <dbReference type="PROSITE-ProRule" id="PRU00703"/>
    </source>
</evidence>
<dbReference type="PROSITE" id="PS51371">
    <property type="entry name" value="CBS"/>
    <property type="match status" value="2"/>
</dbReference>
<evidence type="ECO:0000313" key="5">
    <source>
        <dbReference type="Proteomes" id="UP001061361"/>
    </source>
</evidence>
<protein>
    <submittedName>
        <fullName evidence="4">Membrane protein</fullName>
    </submittedName>
</protein>
<name>A0ABM8AS36_9BACT</name>
<dbReference type="InterPro" id="IPR046342">
    <property type="entry name" value="CBS_dom_sf"/>
</dbReference>
<evidence type="ECO:0000259" key="3">
    <source>
        <dbReference type="PROSITE" id="PS51371"/>
    </source>
</evidence>
<dbReference type="SUPFAM" id="SSF54631">
    <property type="entry name" value="CBS-domain pair"/>
    <property type="match status" value="1"/>
</dbReference>
<dbReference type="Gene3D" id="3.10.580.10">
    <property type="entry name" value="CBS-domain"/>
    <property type="match status" value="1"/>
</dbReference>
<dbReference type="RefSeq" id="WP_264981005.1">
    <property type="nucleotide sequence ID" value="NZ_AP026708.1"/>
</dbReference>
<organism evidence="4 5">
    <name type="scientific">Pseudodesulfovibrio portus</name>
    <dbReference type="NCBI Taxonomy" id="231439"/>
    <lineage>
        <taxon>Bacteria</taxon>
        <taxon>Pseudomonadati</taxon>
        <taxon>Thermodesulfobacteriota</taxon>
        <taxon>Desulfovibrionia</taxon>
        <taxon>Desulfovibrionales</taxon>
        <taxon>Desulfovibrionaceae</taxon>
    </lineage>
</organism>
<evidence type="ECO:0000313" key="4">
    <source>
        <dbReference type="EMBL" id="BDQ34112.1"/>
    </source>
</evidence>
<gene>
    <name evidence="4" type="ORF">JCM14722_16540</name>
</gene>
<dbReference type="PANTHER" id="PTHR43080:SF2">
    <property type="entry name" value="CBS DOMAIN-CONTAINING PROTEIN"/>
    <property type="match status" value="1"/>
</dbReference>
<proteinExistence type="predicted"/>
<dbReference type="InterPro" id="IPR051257">
    <property type="entry name" value="Diverse_CBS-Domain"/>
</dbReference>
<accession>A0ABM8AS36</accession>